<protein>
    <submittedName>
        <fullName evidence="1">Uncharacterized protein</fullName>
    </submittedName>
</protein>
<accession>E6PYC1</accession>
<proteinExistence type="predicted"/>
<comment type="caution">
    <text evidence="1">The sequence shown here is derived from an EMBL/GenBank/DDBJ whole genome shotgun (WGS) entry which is preliminary data.</text>
</comment>
<gene>
    <name evidence="1" type="ORF">CARN3_0898</name>
</gene>
<dbReference type="EMBL" id="CABN01000070">
    <property type="protein sequence ID" value="CBH99930.1"/>
    <property type="molecule type" value="Genomic_DNA"/>
</dbReference>
<sequence length="59" mass="6620">MTLPADSPVYRWSQIAMALGNKGAQVALPEPQHSFFLTDVEKVVDRVFARNMVGKESER</sequence>
<name>E6PYC1_9ZZZZ</name>
<organism evidence="1">
    <name type="scientific">mine drainage metagenome</name>
    <dbReference type="NCBI Taxonomy" id="410659"/>
    <lineage>
        <taxon>unclassified sequences</taxon>
        <taxon>metagenomes</taxon>
        <taxon>ecological metagenomes</taxon>
    </lineage>
</organism>
<evidence type="ECO:0000313" key="1">
    <source>
        <dbReference type="EMBL" id="CBH99930.1"/>
    </source>
</evidence>
<reference evidence="1" key="1">
    <citation type="submission" date="2009-10" db="EMBL/GenBank/DDBJ databases">
        <title>Diversity of trophic interactions inside an arsenic-rich microbial ecosystem.</title>
        <authorList>
            <person name="Bertin P.N."/>
            <person name="Heinrich-Salmeron A."/>
            <person name="Pelletier E."/>
            <person name="Goulhen-Chollet F."/>
            <person name="Arsene-Ploetze F."/>
            <person name="Gallien S."/>
            <person name="Calteau A."/>
            <person name="Vallenet D."/>
            <person name="Casiot C."/>
            <person name="Chane-Woon-Ming B."/>
            <person name="Giloteaux L."/>
            <person name="Barakat M."/>
            <person name="Bonnefoy V."/>
            <person name="Bruneel O."/>
            <person name="Chandler M."/>
            <person name="Cleiss J."/>
            <person name="Duran R."/>
            <person name="Elbaz-Poulichet F."/>
            <person name="Fonknechten N."/>
            <person name="Lauga B."/>
            <person name="Mornico D."/>
            <person name="Ortet P."/>
            <person name="Schaeffer C."/>
            <person name="Siguier P."/>
            <person name="Alexander Thil Smith A."/>
            <person name="Van Dorsselaer A."/>
            <person name="Weissenbach J."/>
            <person name="Medigue C."/>
            <person name="Le Paslier D."/>
        </authorList>
    </citation>
    <scope>NUCLEOTIDE SEQUENCE</scope>
</reference>
<dbReference type="AlphaFoldDB" id="E6PYC1"/>